<feature type="coiled-coil region" evidence="1">
    <location>
        <begin position="86"/>
        <end position="129"/>
    </location>
</feature>
<protein>
    <submittedName>
        <fullName evidence="3">Uncharacterized protein</fullName>
    </submittedName>
</protein>
<evidence type="ECO:0000256" key="2">
    <source>
        <dbReference type="SAM" id="MobiDB-lite"/>
    </source>
</evidence>
<sequence length="458" mass="51971">MPSDSNIVMDIEQNKKMLHQALVMAEVGIDMKERYLAGMKYVCYLKAVLNGADRALNRLQMISKTSLVNAQKYILNNISSCDSTTRNDYEKLLAVVEKQLNEIEDIKDIDSDYNSLSQLSEKIKNLETRQKLSDTHIQNLHSTSSKSVKSDVDEKYPENLSRESLIDLNNIANLPPVPEDIFATFSSYKPTRSSSLSSLKSMRKVKLFLQKAENSDEEDSSDAEDSDFFKLEFRYPAGMKYVCYLKAVLNGADRALNRLQMISKTSLVNAQKYILNNISSCDGTTRNDYEKLLAVVEKQLNEIEDIKDIDSDYNSLSQLSEKIKNLETRQKLSDTHIQNLHSTSSKSVKSDVDEKYPENLSRESLIDLNNIANLPPVPEDIFATFSSYKPTRSSSLSSLKSMRKVKLFLQKAENSDEEDSSDAEDSEFFKLEFGDNENQNYSSPSKKLLGNITEETQD</sequence>
<evidence type="ECO:0000256" key="1">
    <source>
        <dbReference type="SAM" id="Coils"/>
    </source>
</evidence>
<keyword evidence="1" id="KW-0175">Coiled coil</keyword>
<proteinExistence type="predicted"/>
<feature type="region of interest" description="Disordered" evidence="2">
    <location>
        <begin position="411"/>
        <end position="458"/>
    </location>
</feature>
<organism evidence="3 4">
    <name type="scientific">Brassicogethes aeneus</name>
    <name type="common">Rape pollen beetle</name>
    <name type="synonym">Meligethes aeneus</name>
    <dbReference type="NCBI Taxonomy" id="1431903"/>
    <lineage>
        <taxon>Eukaryota</taxon>
        <taxon>Metazoa</taxon>
        <taxon>Ecdysozoa</taxon>
        <taxon>Arthropoda</taxon>
        <taxon>Hexapoda</taxon>
        <taxon>Insecta</taxon>
        <taxon>Pterygota</taxon>
        <taxon>Neoptera</taxon>
        <taxon>Endopterygota</taxon>
        <taxon>Coleoptera</taxon>
        <taxon>Polyphaga</taxon>
        <taxon>Cucujiformia</taxon>
        <taxon>Nitidulidae</taxon>
        <taxon>Meligethinae</taxon>
        <taxon>Brassicogethes</taxon>
    </lineage>
</organism>
<gene>
    <name evidence="3" type="ORF">MELIAE_LOCUS6860</name>
</gene>
<feature type="coiled-coil region" evidence="1">
    <location>
        <begin position="286"/>
        <end position="329"/>
    </location>
</feature>
<dbReference type="OrthoDB" id="7682084at2759"/>
<name>A0A9P0B5P0_BRAAE</name>
<dbReference type="Proteomes" id="UP001154078">
    <property type="component" value="Chromosome 4"/>
</dbReference>
<dbReference type="AlphaFoldDB" id="A0A9P0B5P0"/>
<reference evidence="3" key="1">
    <citation type="submission" date="2021-12" db="EMBL/GenBank/DDBJ databases">
        <authorList>
            <person name="King R."/>
        </authorList>
    </citation>
    <scope>NUCLEOTIDE SEQUENCE</scope>
</reference>
<accession>A0A9P0B5P0</accession>
<feature type="compositionally biased region" description="Polar residues" evidence="2">
    <location>
        <begin position="436"/>
        <end position="445"/>
    </location>
</feature>
<dbReference type="EMBL" id="OV121135">
    <property type="protein sequence ID" value="CAH0555500.1"/>
    <property type="molecule type" value="Genomic_DNA"/>
</dbReference>
<evidence type="ECO:0000313" key="4">
    <source>
        <dbReference type="Proteomes" id="UP001154078"/>
    </source>
</evidence>
<feature type="compositionally biased region" description="Acidic residues" evidence="2">
    <location>
        <begin position="415"/>
        <end position="426"/>
    </location>
</feature>
<evidence type="ECO:0000313" key="3">
    <source>
        <dbReference type="EMBL" id="CAH0555500.1"/>
    </source>
</evidence>
<keyword evidence="4" id="KW-1185">Reference proteome</keyword>